<feature type="domain" description="BRCT" evidence="7">
    <location>
        <begin position="874"/>
        <end position="961"/>
    </location>
</feature>
<evidence type="ECO:0000256" key="1">
    <source>
        <dbReference type="ARBA" id="ARBA00004123"/>
    </source>
</evidence>
<dbReference type="SMART" id="SM00292">
    <property type="entry name" value="BRCT"/>
    <property type="match status" value="2"/>
</dbReference>
<evidence type="ECO:0000256" key="4">
    <source>
        <dbReference type="ARBA" id="ARBA00023858"/>
    </source>
</evidence>
<evidence type="ECO:0000256" key="6">
    <source>
        <dbReference type="SAM" id="MobiDB-lite"/>
    </source>
</evidence>
<dbReference type="EMBL" id="JAUCMV010000005">
    <property type="protein sequence ID" value="KAK0398944.1"/>
    <property type="molecule type" value="Genomic_DNA"/>
</dbReference>
<feature type="region of interest" description="Disordered" evidence="6">
    <location>
        <begin position="69"/>
        <end position="314"/>
    </location>
</feature>
<evidence type="ECO:0000259" key="7">
    <source>
        <dbReference type="PROSITE" id="PS50172"/>
    </source>
</evidence>
<feature type="compositionally biased region" description="Polar residues" evidence="6">
    <location>
        <begin position="114"/>
        <end position="136"/>
    </location>
</feature>
<gene>
    <name evidence="8" type="ORF">QR680_002824</name>
</gene>
<dbReference type="Pfam" id="PF16589">
    <property type="entry name" value="BRCT_2"/>
    <property type="match status" value="1"/>
</dbReference>
<evidence type="ECO:0000256" key="5">
    <source>
        <dbReference type="ARBA" id="ARBA00030146"/>
    </source>
</evidence>
<accession>A0AA39LJ46</accession>
<feature type="compositionally biased region" description="Pro residues" evidence="6">
    <location>
        <begin position="339"/>
        <end position="352"/>
    </location>
</feature>
<feature type="domain" description="BRCT" evidence="7">
    <location>
        <begin position="1001"/>
        <end position="1052"/>
    </location>
</feature>
<dbReference type="Proteomes" id="UP001175271">
    <property type="component" value="Unassembled WGS sequence"/>
</dbReference>
<keyword evidence="2" id="KW-0227">DNA damage</keyword>
<organism evidence="8 9">
    <name type="scientific">Steinernema hermaphroditum</name>
    <dbReference type="NCBI Taxonomy" id="289476"/>
    <lineage>
        <taxon>Eukaryota</taxon>
        <taxon>Metazoa</taxon>
        <taxon>Ecdysozoa</taxon>
        <taxon>Nematoda</taxon>
        <taxon>Chromadorea</taxon>
        <taxon>Rhabditida</taxon>
        <taxon>Tylenchina</taxon>
        <taxon>Panagrolaimomorpha</taxon>
        <taxon>Strongyloidoidea</taxon>
        <taxon>Steinernematidae</taxon>
        <taxon>Steinernema</taxon>
    </lineage>
</organism>
<feature type="compositionally biased region" description="Polar residues" evidence="6">
    <location>
        <begin position="166"/>
        <end position="201"/>
    </location>
</feature>
<feature type="region of interest" description="Disordered" evidence="6">
    <location>
        <begin position="329"/>
        <end position="462"/>
    </location>
</feature>
<dbReference type="PANTHER" id="PTHR23196">
    <property type="entry name" value="PAX TRANSCRIPTION ACTIVATION DOMAIN INTERACTING PROTEIN"/>
    <property type="match status" value="1"/>
</dbReference>
<dbReference type="SUPFAM" id="SSF52113">
    <property type="entry name" value="BRCT domain"/>
    <property type="match status" value="4"/>
</dbReference>
<dbReference type="Pfam" id="PF12738">
    <property type="entry name" value="PTCB-BRCT"/>
    <property type="match status" value="1"/>
</dbReference>
<sequence>MEGAVDGMSVHRTEDEPMSPLEPLDPHRLREMVVDQHNMTAGGHLQRMQSMQCFQWSPSAIPALIQAAGQSPLRGHSRESNNSGSPAAQRRRLSSGSDSHSMQQLPQLSQPSSNFNDQQRTPMNFNQNNEINSPNARSVPMSIPQQTSQHSAIGMLPGQNPLGSPPSVQSPFNRNTPGPSITPSSPFPLSSNHFPGQSPSSGLHGMGAIGQPQPPQTPQNHVNPANQVNMSPSQNQSLYSNAQAPRNVPYPASNQPTSAAQSQHTSYPFPTNAGQVPGSQAPQLPPQQQQQWMSPQQMQQHFAGQPRMFGNPGGQRVVVQRVPYPQGYNTAMTQAQPGYPRPTRLPYPPGNPSAPASQQQGGQSSQTPSQQTPPSAVTSPPVAYPPALQAKEQQTQQQQQQAHQQQQQHINGFVVPPPQAISQPTPQAPIGFPTALPNFPPPPGAQVPPQAMTPRTPLTPQVRPPLMNAVPQPPQQHITSPHSSKFPMTNNKFLPQNQQQQGFVAKRPTLCCVSGVHVLPAFPLRQHFVVLHVIFECPCRSSLAMGEDPIGIASDGHLVGFASVTVAQKPRVSELHDDKENFKKVLKEVAPAAEPPTQQAQVVEKECNSVETADSESAFDPDDFEEALESVEIDEAATEFEHESYDFINENVKSQSSHSNCAVPQLSEENSGTRPAKNDDATIAEMDVDPVDSTNDEVTSSGQPPASQSSEPNAKLESSANDNAQTVPAPLEIHLKRSVSPDPEPIDLSVKKRKSEASDESDEEASTNGDSEAASSPDGEDASSPSLSAIKLYPSGSVTPSQAPPFTVRFGPPVQGVSPQYPNASDLRSPGLMSPTQALRPQCLPGEPLVPNIMRVATQGSHFFGHDLQHFSMPLDMCLMGCNFFLVENERSLNDKHDLANLSAVIKYHGGDLKWGNQGYSERTTHVLCESYQHPFVRNENCRKRCVTLQWLNEVLMRKRMEAPWKYCHLPSFWNDVKRPPSGTGKAIAVCGWTDIELINVKMMISAIGARFTPHLSCENDYIIARCESEKVEKARDWGVKVLNYRWLLDAYTGICNGYPDPENPHYGLGTSEPCPEVSTTPYVMERHSDIYNKLLAPWKIPILVNQELFNIGMELRKSIENDENIFPFKKVKSLSPPPSDEQIAQAQKLLRDLGQTLPKCVIYFSGMLPEDEKNLAKKAEFLGAEITMDVEKCTHFVCVSLFRTVELMKAIALGKNVVSHNFIVYGYTILHFPDTYDLYLRDDENEKNYGYNVKTSVFRARRELIFEDCIFHVMPSVHPSHKILCELIRIAGGIVEDERPSPQYLADCIEYERPYFVIGCDADLHLYHYLMDCRFPIYNEEFVMIAILRQEFDTSPNYLVNNNVIPPATSTPSTPIQPRLPPAVIMNGTATPLQNVPQPTAPQRVKAQ</sequence>
<evidence type="ECO:0000313" key="8">
    <source>
        <dbReference type="EMBL" id="KAK0398944.1"/>
    </source>
</evidence>
<protein>
    <recommendedName>
        <fullName evidence="4">PAX-interacting protein 1</fullName>
    </recommendedName>
    <alternativeName>
        <fullName evidence="5">PAX transactivation activation domain-interacting protein</fullName>
    </alternativeName>
</protein>
<feature type="compositionally biased region" description="Polar residues" evidence="6">
    <location>
        <begin position="692"/>
        <end position="721"/>
    </location>
</feature>
<feature type="compositionally biased region" description="Polar residues" evidence="6">
    <location>
        <begin position="218"/>
        <end position="244"/>
    </location>
</feature>
<feature type="region of interest" description="Disordered" evidence="6">
    <location>
        <begin position="656"/>
        <end position="721"/>
    </location>
</feature>
<dbReference type="CDD" id="cd00027">
    <property type="entry name" value="BRCT"/>
    <property type="match status" value="1"/>
</dbReference>
<keyword evidence="3" id="KW-0539">Nucleus</keyword>
<comment type="subcellular location">
    <subcellularLocation>
        <location evidence="1">Nucleus</location>
    </subcellularLocation>
</comment>
<name>A0AA39LJ46_9BILA</name>
<proteinExistence type="predicted"/>
<evidence type="ECO:0000256" key="3">
    <source>
        <dbReference type="ARBA" id="ARBA00023242"/>
    </source>
</evidence>
<dbReference type="GO" id="GO:0006974">
    <property type="term" value="P:DNA damage response"/>
    <property type="evidence" value="ECO:0007669"/>
    <property type="project" value="UniProtKB-KW"/>
</dbReference>
<feature type="compositionally biased region" description="Polar residues" evidence="6">
    <location>
        <begin position="252"/>
        <end position="274"/>
    </location>
</feature>
<comment type="caution">
    <text evidence="8">The sequence shown here is derived from an EMBL/GenBank/DDBJ whole genome shotgun (WGS) entry which is preliminary data.</text>
</comment>
<dbReference type="PANTHER" id="PTHR23196:SF1">
    <property type="entry name" value="PAX-INTERACTING PROTEIN 1"/>
    <property type="match status" value="1"/>
</dbReference>
<dbReference type="GO" id="GO:0044666">
    <property type="term" value="C:MLL3/4 complex"/>
    <property type="evidence" value="ECO:0007669"/>
    <property type="project" value="TreeGrafter"/>
</dbReference>
<dbReference type="InterPro" id="IPR051579">
    <property type="entry name" value="DDR_Transcriptional_Reg"/>
</dbReference>
<feature type="compositionally biased region" description="Low complexity" evidence="6">
    <location>
        <begin position="277"/>
        <end position="300"/>
    </location>
</feature>
<feature type="compositionally biased region" description="Low complexity" evidence="6">
    <location>
        <begin position="101"/>
        <end position="113"/>
    </location>
</feature>
<dbReference type="InterPro" id="IPR001357">
    <property type="entry name" value="BRCT_dom"/>
</dbReference>
<evidence type="ECO:0000256" key="2">
    <source>
        <dbReference type="ARBA" id="ARBA00022763"/>
    </source>
</evidence>
<dbReference type="Gene3D" id="3.40.50.10190">
    <property type="entry name" value="BRCT domain"/>
    <property type="match status" value="4"/>
</dbReference>
<feature type="compositionally biased region" description="Low complexity" evidence="6">
    <location>
        <begin position="353"/>
        <end position="408"/>
    </location>
</feature>
<reference evidence="8" key="1">
    <citation type="submission" date="2023-06" db="EMBL/GenBank/DDBJ databases">
        <title>Genomic analysis of the entomopathogenic nematode Steinernema hermaphroditum.</title>
        <authorList>
            <person name="Schwarz E.M."/>
            <person name="Heppert J.K."/>
            <person name="Baniya A."/>
            <person name="Schwartz H.T."/>
            <person name="Tan C.-H."/>
            <person name="Antoshechkin I."/>
            <person name="Sternberg P.W."/>
            <person name="Goodrich-Blair H."/>
            <person name="Dillman A.R."/>
        </authorList>
    </citation>
    <scope>NUCLEOTIDE SEQUENCE</scope>
    <source>
        <strain evidence="8">PS9179</strain>
        <tissue evidence="8">Whole animal</tissue>
    </source>
</reference>
<dbReference type="InterPro" id="IPR036420">
    <property type="entry name" value="BRCT_dom_sf"/>
</dbReference>
<dbReference type="CDD" id="cd17711">
    <property type="entry name" value="BRCT_PAXIP1_rpt3"/>
    <property type="match status" value="1"/>
</dbReference>
<feature type="compositionally biased region" description="Polar residues" evidence="6">
    <location>
        <begin position="656"/>
        <end position="673"/>
    </location>
</feature>
<keyword evidence="9" id="KW-1185">Reference proteome</keyword>
<evidence type="ECO:0000313" key="9">
    <source>
        <dbReference type="Proteomes" id="UP001175271"/>
    </source>
</evidence>
<dbReference type="PROSITE" id="PS50172">
    <property type="entry name" value="BRCT"/>
    <property type="match status" value="2"/>
</dbReference>
<dbReference type="Pfam" id="PF00533">
    <property type="entry name" value="BRCT"/>
    <property type="match status" value="1"/>
</dbReference>
<feature type="region of interest" description="Disordered" evidence="6">
    <location>
        <begin position="733"/>
        <end position="798"/>
    </location>
</feature>
<feature type="region of interest" description="Disordered" evidence="6">
    <location>
        <begin position="1"/>
        <end position="25"/>
    </location>
</feature>